<feature type="binding site" evidence="5">
    <location>
        <position position="24"/>
    </location>
    <ligand>
        <name>Mg(2+)</name>
        <dbReference type="ChEBI" id="CHEBI:18420"/>
    </ligand>
</feature>
<dbReference type="Proteomes" id="UP000195871">
    <property type="component" value="Unassembled WGS sequence"/>
</dbReference>
<comment type="catalytic activity">
    <reaction evidence="2">
        <text>4-nitrophenyl phosphate + H2O = 4-nitrophenol + phosphate + H(+)</text>
        <dbReference type="Rhea" id="RHEA:21664"/>
        <dbReference type="ChEBI" id="CHEBI:15377"/>
        <dbReference type="ChEBI" id="CHEBI:15378"/>
        <dbReference type="ChEBI" id="CHEBI:43474"/>
        <dbReference type="ChEBI" id="CHEBI:57917"/>
        <dbReference type="ChEBI" id="CHEBI:61146"/>
        <dbReference type="EC" id="3.1.3.41"/>
    </reaction>
</comment>
<gene>
    <name evidence="6" type="ORF">CAS74_000683</name>
</gene>
<evidence type="ECO:0000256" key="5">
    <source>
        <dbReference type="PIRSR" id="PIRSR000915-3"/>
    </source>
</evidence>
<dbReference type="EMBL" id="NHMM01000001">
    <property type="protein sequence ID" value="OUT24296.1"/>
    <property type="molecule type" value="Genomic_DNA"/>
</dbReference>
<sequence>MTIKIATGGAAEKILDKYDTYLFDCDGVIWIGNELLPSVKETLELLQSKKKNLIFVSNNSTKARDQYIEKLAGLGIHGVELEQIINSCYSTAIYINEVLQLDKAKKIWVLGQEGITKEVEKFGYETVTFKDLEAKFQEEELTVDNIQSLIDPQVGCVIVGLDFQVTYLKIAITQQYLFDRKIPFIATNIDSTFPFGKTKLPGAGSIVEVASFCSGREPDAICGKPQSGMMDSILSHHSLNKETTIMVGDRLNTDMKFGSVNGIDTLLVLTGIEVEESVANGHSDVTYYADKLGDLYDLTQ</sequence>
<keyword evidence="1 2" id="KW-0378">Hydrolase</keyword>
<feature type="binding site" evidence="5">
    <location>
        <position position="249"/>
    </location>
    <ligand>
        <name>Mg(2+)</name>
        <dbReference type="ChEBI" id="CHEBI:18420"/>
    </ligand>
</feature>
<comment type="cofactor">
    <cofactor evidence="5">
        <name>Mg(2+)</name>
        <dbReference type="ChEBI" id="CHEBI:18420"/>
    </cofactor>
    <text evidence="5">Divalent metal ions. Mg(2+) is the most effective.</text>
</comment>
<evidence type="ECO:0000256" key="2">
    <source>
        <dbReference type="PIRNR" id="PIRNR000915"/>
    </source>
</evidence>
<dbReference type="PANTHER" id="PTHR19288">
    <property type="entry name" value="4-NITROPHENYLPHOSPHATASE-RELATED"/>
    <property type="match status" value="1"/>
</dbReference>
<dbReference type="InterPro" id="IPR006357">
    <property type="entry name" value="HAD-SF_hydro_IIA"/>
</dbReference>
<dbReference type="PANTHER" id="PTHR19288:SF46">
    <property type="entry name" value="HALOACID DEHALOGENASE-LIKE HYDROLASE DOMAIN-CONTAINING PROTEIN 2"/>
    <property type="match status" value="1"/>
</dbReference>
<feature type="binding site" evidence="4">
    <location>
        <position position="224"/>
    </location>
    <ligand>
        <name>substrate</name>
    </ligand>
</feature>
<dbReference type="NCBIfam" id="TIGR01452">
    <property type="entry name" value="PGP_euk"/>
    <property type="match status" value="1"/>
</dbReference>
<dbReference type="InterPro" id="IPR006349">
    <property type="entry name" value="PGP_euk"/>
</dbReference>
<keyword evidence="5" id="KW-0460">Magnesium</keyword>
<dbReference type="PIRSF" id="PIRSF000915">
    <property type="entry name" value="PGP-type_phosphatase"/>
    <property type="match status" value="1"/>
</dbReference>
<dbReference type="GO" id="GO:0004035">
    <property type="term" value="F:alkaline phosphatase activity"/>
    <property type="evidence" value="ECO:0007669"/>
    <property type="project" value="TreeGrafter"/>
</dbReference>
<dbReference type="GO" id="GO:0008967">
    <property type="term" value="F:phosphoglycolate phosphatase activity"/>
    <property type="evidence" value="ECO:0007669"/>
    <property type="project" value="TreeGrafter"/>
</dbReference>
<evidence type="ECO:0000313" key="7">
    <source>
        <dbReference type="Proteomes" id="UP000195871"/>
    </source>
</evidence>
<dbReference type="Gene3D" id="3.40.50.1000">
    <property type="entry name" value="HAD superfamily/HAD-like"/>
    <property type="match status" value="2"/>
</dbReference>
<dbReference type="GO" id="GO:0046872">
    <property type="term" value="F:metal ion binding"/>
    <property type="evidence" value="ECO:0007669"/>
    <property type="project" value="UniProtKB-KW"/>
</dbReference>
<dbReference type="InterPro" id="IPR036412">
    <property type="entry name" value="HAD-like_sf"/>
</dbReference>
<name>A0A1Z8JUP5_PICKU</name>
<dbReference type="NCBIfam" id="TIGR01460">
    <property type="entry name" value="HAD-SF-IIA"/>
    <property type="match status" value="1"/>
</dbReference>
<dbReference type="Pfam" id="PF13242">
    <property type="entry name" value="Hydrolase_like"/>
    <property type="match status" value="1"/>
</dbReference>
<accession>A0A1Z8JUP5</accession>
<feature type="active site" description="Nucleophile" evidence="3">
    <location>
        <position position="24"/>
    </location>
</feature>
<keyword evidence="5" id="KW-0479">Metal-binding</keyword>
<evidence type="ECO:0000313" key="6">
    <source>
        <dbReference type="EMBL" id="OUT24296.1"/>
    </source>
</evidence>
<dbReference type="VEuPathDB" id="FungiDB:C5L36_0C06660"/>
<feature type="binding site" evidence="4">
    <location>
        <begin position="57"/>
        <end position="59"/>
    </location>
    <ligand>
        <name>substrate</name>
    </ligand>
</feature>
<dbReference type="GO" id="GO:0005737">
    <property type="term" value="C:cytoplasm"/>
    <property type="evidence" value="ECO:0007669"/>
    <property type="project" value="TreeGrafter"/>
</dbReference>
<dbReference type="AlphaFoldDB" id="A0A1Z8JUP5"/>
<evidence type="ECO:0000256" key="3">
    <source>
        <dbReference type="PIRSR" id="PIRSR000915-1"/>
    </source>
</evidence>
<evidence type="ECO:0000256" key="4">
    <source>
        <dbReference type="PIRSR" id="PIRSR000915-2"/>
    </source>
</evidence>
<proteinExistence type="predicted"/>
<dbReference type="EC" id="3.1.3.41" evidence="2"/>
<dbReference type="InterPro" id="IPR023214">
    <property type="entry name" value="HAD_sf"/>
</dbReference>
<dbReference type="SUPFAM" id="SSF56784">
    <property type="entry name" value="HAD-like"/>
    <property type="match status" value="1"/>
</dbReference>
<comment type="caution">
    <text evidence="6">The sequence shown here is derived from an EMBL/GenBank/DDBJ whole genome shotgun (WGS) entry which is preliminary data.</text>
</comment>
<feature type="binding site" evidence="5">
    <location>
        <position position="26"/>
    </location>
    <ligand>
        <name>Mg(2+)</name>
        <dbReference type="ChEBI" id="CHEBI:18420"/>
    </ligand>
</feature>
<feature type="active site" description="Proton donor" evidence="3">
    <location>
        <position position="26"/>
    </location>
</feature>
<protein>
    <recommendedName>
        <fullName evidence="2">4-nitrophenylphosphatase</fullName>
        <shortName evidence="2">PNPPase</shortName>
        <ecNumber evidence="2">3.1.3.41</ecNumber>
    </recommendedName>
</protein>
<evidence type="ECO:0000256" key="1">
    <source>
        <dbReference type="ARBA" id="ARBA00022801"/>
    </source>
</evidence>
<dbReference type="Pfam" id="PF13344">
    <property type="entry name" value="Hydrolase_6"/>
    <property type="match status" value="1"/>
</dbReference>
<reference evidence="6 7" key="1">
    <citation type="submission" date="2017-05" db="EMBL/GenBank/DDBJ databases">
        <title>The Genome Sequence of Candida krusei Ckrusei653.</title>
        <authorList>
            <person name="Cuomo C."/>
            <person name="Forche A."/>
            <person name="Young S."/>
            <person name="Abouelleil A."/>
            <person name="Cao P."/>
            <person name="Chapman S."/>
            <person name="Cusick C."/>
            <person name="Shea T."/>
            <person name="Nusbaum C."/>
            <person name="Birren B."/>
        </authorList>
    </citation>
    <scope>NUCLEOTIDE SEQUENCE [LARGE SCALE GENOMIC DNA]</scope>
    <source>
        <strain evidence="6 7">Ckrusei653</strain>
    </source>
</reference>
<organism evidence="6 7">
    <name type="scientific">Pichia kudriavzevii</name>
    <name type="common">Yeast</name>
    <name type="synonym">Issatchenkia orientalis</name>
    <dbReference type="NCBI Taxonomy" id="4909"/>
    <lineage>
        <taxon>Eukaryota</taxon>
        <taxon>Fungi</taxon>
        <taxon>Dikarya</taxon>
        <taxon>Ascomycota</taxon>
        <taxon>Saccharomycotina</taxon>
        <taxon>Pichiomycetes</taxon>
        <taxon>Pichiales</taxon>
        <taxon>Pichiaceae</taxon>
        <taxon>Pichia</taxon>
    </lineage>
</organism>